<dbReference type="EC" id="3.5.2.9" evidence="1"/>
<evidence type="ECO:0000313" key="2">
    <source>
        <dbReference type="EMBL" id="SMO52579.1"/>
    </source>
</evidence>
<proteinExistence type="inferred from homology"/>
<dbReference type="AlphaFoldDB" id="A0A521BZG0"/>
<dbReference type="EMBL" id="FXSZ01000003">
    <property type="protein sequence ID" value="SMO52579.1"/>
    <property type="molecule type" value="Genomic_DNA"/>
</dbReference>
<protein>
    <recommendedName>
        <fullName evidence="1">5-oxoprolinase subunit A</fullName>
        <shortName evidence="1">5-OPase subunit A</shortName>
        <ecNumber evidence="1">3.5.2.9</ecNumber>
    </recommendedName>
    <alternativeName>
        <fullName evidence="1">5-oxoprolinase (ATP-hydrolyzing) subunit A</fullName>
    </alternativeName>
</protein>
<dbReference type="NCBIfam" id="NF003816">
    <property type="entry name" value="PRK05406.1-5"/>
    <property type="match status" value="1"/>
</dbReference>
<dbReference type="InterPro" id="IPR005501">
    <property type="entry name" value="LamB/YcsF/PxpA-like"/>
</dbReference>
<accession>A0A521BZG0</accession>
<dbReference type="GO" id="GO:0005975">
    <property type="term" value="P:carbohydrate metabolic process"/>
    <property type="evidence" value="ECO:0007669"/>
    <property type="project" value="InterPro"/>
</dbReference>
<sequence length="253" mass="27458">MLTIDLNCDMGESFGSYKIGNDELIMDYISSVNIACGYHAGDPAIMRETVQLAKAKAVAIGAHPGFPDLQGFGRRNMNLSYQDVYDIMVYQIGALLGFVQAAGAQLNHVKPHGALYNMAAKQPLLAKAIAQAVFDVDKSLVLFGLSGSHSILEAEHLGLKTASEVFADRTYQDDGSLTPRTEPNSMIHDADQCIQHVLQMVKEGTVTTVTKKNIPIKADTICIHGDGEHGLSFAQLLCQQLKENQIQLKPITS</sequence>
<dbReference type="PANTHER" id="PTHR30292">
    <property type="entry name" value="UNCHARACTERIZED PROTEIN YBGL-RELATED"/>
    <property type="match status" value="1"/>
</dbReference>
<reference evidence="2 3" key="1">
    <citation type="submission" date="2017-05" db="EMBL/GenBank/DDBJ databases">
        <authorList>
            <person name="Varghese N."/>
            <person name="Submissions S."/>
        </authorList>
    </citation>
    <scope>NUCLEOTIDE SEQUENCE [LARGE SCALE GENOMIC DNA]</scope>
    <source>
        <strain evidence="2 3">DSM 21342</strain>
    </source>
</reference>
<comment type="function">
    <text evidence="1">Catalyzes the cleavage of 5-oxoproline to form L-glutamate coupled to the hydrolysis of ATP to ADP and inorganic phosphate.</text>
</comment>
<dbReference type="NCBIfam" id="NF003814">
    <property type="entry name" value="PRK05406.1-3"/>
    <property type="match status" value="1"/>
</dbReference>
<dbReference type="InterPro" id="IPR011330">
    <property type="entry name" value="Glyco_hydro/deAcase_b/a-brl"/>
</dbReference>
<keyword evidence="1" id="KW-0378">Hydrolase</keyword>
<comment type="catalytic activity">
    <reaction evidence="1">
        <text>5-oxo-L-proline + ATP + 2 H2O = L-glutamate + ADP + phosphate + H(+)</text>
        <dbReference type="Rhea" id="RHEA:10348"/>
        <dbReference type="ChEBI" id="CHEBI:15377"/>
        <dbReference type="ChEBI" id="CHEBI:15378"/>
        <dbReference type="ChEBI" id="CHEBI:29985"/>
        <dbReference type="ChEBI" id="CHEBI:30616"/>
        <dbReference type="ChEBI" id="CHEBI:43474"/>
        <dbReference type="ChEBI" id="CHEBI:58402"/>
        <dbReference type="ChEBI" id="CHEBI:456216"/>
        <dbReference type="EC" id="3.5.2.9"/>
    </reaction>
</comment>
<comment type="subunit">
    <text evidence="1">Forms a complex composed of PxpA, PxpB and PxpC.</text>
</comment>
<organism evidence="2 3">
    <name type="scientific">Solitalea koreensis</name>
    <dbReference type="NCBI Taxonomy" id="543615"/>
    <lineage>
        <taxon>Bacteria</taxon>
        <taxon>Pseudomonadati</taxon>
        <taxon>Bacteroidota</taxon>
        <taxon>Sphingobacteriia</taxon>
        <taxon>Sphingobacteriales</taxon>
        <taxon>Sphingobacteriaceae</taxon>
        <taxon>Solitalea</taxon>
    </lineage>
</organism>
<dbReference type="OrthoDB" id="9773478at2"/>
<gene>
    <name evidence="1" type="primary">pxpA</name>
    <name evidence="2" type="ORF">SAMN06265350_10372</name>
</gene>
<dbReference type="SUPFAM" id="SSF88713">
    <property type="entry name" value="Glycoside hydrolase/deacetylase"/>
    <property type="match status" value="1"/>
</dbReference>
<keyword evidence="1" id="KW-0067">ATP-binding</keyword>
<dbReference type="HAMAP" id="MF_00691">
    <property type="entry name" value="PxpA"/>
    <property type="match status" value="1"/>
</dbReference>
<comment type="similarity">
    <text evidence="1">Belongs to the LamB/PxpA family.</text>
</comment>
<dbReference type="Gene3D" id="3.20.20.370">
    <property type="entry name" value="Glycoside hydrolase/deacetylase"/>
    <property type="match status" value="1"/>
</dbReference>
<dbReference type="GO" id="GO:0005524">
    <property type="term" value="F:ATP binding"/>
    <property type="evidence" value="ECO:0007669"/>
    <property type="project" value="UniProtKB-UniRule"/>
</dbReference>
<dbReference type="GO" id="GO:0017168">
    <property type="term" value="F:5-oxoprolinase (ATP-hydrolyzing) activity"/>
    <property type="evidence" value="ECO:0007669"/>
    <property type="project" value="UniProtKB-UniRule"/>
</dbReference>
<dbReference type="CDD" id="cd10787">
    <property type="entry name" value="LamB_YcsF_like"/>
    <property type="match status" value="1"/>
</dbReference>
<keyword evidence="3" id="KW-1185">Reference proteome</keyword>
<dbReference type="Pfam" id="PF03746">
    <property type="entry name" value="LamB_YcsF"/>
    <property type="match status" value="1"/>
</dbReference>
<name>A0A521BZG0_9SPHI</name>
<dbReference type="PANTHER" id="PTHR30292:SF0">
    <property type="entry name" value="5-OXOPROLINASE SUBUNIT A"/>
    <property type="match status" value="1"/>
</dbReference>
<evidence type="ECO:0000313" key="3">
    <source>
        <dbReference type="Proteomes" id="UP000315971"/>
    </source>
</evidence>
<dbReference type="RefSeq" id="WP_142602329.1">
    <property type="nucleotide sequence ID" value="NZ_FXSZ01000003.1"/>
</dbReference>
<dbReference type="Proteomes" id="UP000315971">
    <property type="component" value="Unassembled WGS sequence"/>
</dbReference>
<evidence type="ECO:0000256" key="1">
    <source>
        <dbReference type="HAMAP-Rule" id="MF_00691"/>
    </source>
</evidence>
<keyword evidence="1" id="KW-0547">Nucleotide-binding</keyword>